<feature type="compositionally biased region" description="Pro residues" evidence="1">
    <location>
        <begin position="288"/>
        <end position="299"/>
    </location>
</feature>
<feature type="compositionally biased region" description="Low complexity" evidence="1">
    <location>
        <begin position="349"/>
        <end position="372"/>
    </location>
</feature>
<dbReference type="Proteomes" id="UP001344447">
    <property type="component" value="Unassembled WGS sequence"/>
</dbReference>
<feature type="compositionally biased region" description="Low complexity" evidence="1">
    <location>
        <begin position="259"/>
        <end position="268"/>
    </location>
</feature>
<accession>A0AAN7TWR9</accession>
<dbReference type="AlphaFoldDB" id="A0AAN7TWR9"/>
<evidence type="ECO:0000256" key="2">
    <source>
        <dbReference type="SAM" id="SignalP"/>
    </source>
</evidence>
<evidence type="ECO:0000313" key="4">
    <source>
        <dbReference type="Proteomes" id="UP001344447"/>
    </source>
</evidence>
<organism evidence="3 4">
    <name type="scientific">Dictyostelium firmibasis</name>
    <dbReference type="NCBI Taxonomy" id="79012"/>
    <lineage>
        <taxon>Eukaryota</taxon>
        <taxon>Amoebozoa</taxon>
        <taxon>Evosea</taxon>
        <taxon>Eumycetozoa</taxon>
        <taxon>Dictyostelia</taxon>
        <taxon>Dictyosteliales</taxon>
        <taxon>Dictyosteliaceae</taxon>
        <taxon>Dictyostelium</taxon>
    </lineage>
</organism>
<feature type="compositionally biased region" description="Basic and acidic residues" evidence="1">
    <location>
        <begin position="200"/>
        <end position="214"/>
    </location>
</feature>
<name>A0AAN7TWR9_9MYCE</name>
<gene>
    <name evidence="3" type="ORF">RB653_001875</name>
</gene>
<sequence length="397" mass="45445">MLIRKISLILIISLLFSFVLSDDIKINNDKVFNDASDVKSFVIEKVIGQIQDYANKYNLNQNQFISVITYACSYRPERCSIYNDQLPETLLSTAKVILQSKSDEIVKLIQDNVKSNDFKFSSDTNKKLERLLISLNLLGGLIGGTSGTNAPISAQINTQNVPDNRQNAPIAQNFQQYQQNQPISNPSTEDREAQLAAQRQMERDYREAQHRREMEEKARLAALALQQQLEREQNDNQQEQEELVPILDELPTPPPVKTPKPTQTNPPVKTKPPKTEQPKTEQPQTRKPIPPPTPTPTKPPKTEAPTKPPKSQQSSPDYSSYFDQFLDIVDLFTQKYYKEHENQSPQQPQINQNNNDFNFENFNNNNNNNNDNIQDENEFNFENENKQLSQVSPALSK</sequence>
<evidence type="ECO:0000256" key="1">
    <source>
        <dbReference type="SAM" id="MobiDB-lite"/>
    </source>
</evidence>
<proteinExistence type="predicted"/>
<evidence type="ECO:0000313" key="3">
    <source>
        <dbReference type="EMBL" id="KAK5576938.1"/>
    </source>
</evidence>
<dbReference type="EMBL" id="JAVFKY010000004">
    <property type="protein sequence ID" value="KAK5576938.1"/>
    <property type="molecule type" value="Genomic_DNA"/>
</dbReference>
<protein>
    <submittedName>
        <fullName evidence="3">Uncharacterized protein</fullName>
    </submittedName>
</protein>
<feature type="chain" id="PRO_5042836729" evidence="2">
    <location>
        <begin position="22"/>
        <end position="397"/>
    </location>
</feature>
<feature type="compositionally biased region" description="Low complexity" evidence="1">
    <location>
        <begin position="303"/>
        <end position="322"/>
    </location>
</feature>
<feature type="compositionally biased region" description="Polar residues" evidence="1">
    <location>
        <begin position="386"/>
        <end position="397"/>
    </location>
</feature>
<feature type="region of interest" description="Disordered" evidence="1">
    <location>
        <begin position="337"/>
        <end position="397"/>
    </location>
</feature>
<keyword evidence="2" id="KW-0732">Signal</keyword>
<reference evidence="3 4" key="1">
    <citation type="submission" date="2023-11" db="EMBL/GenBank/DDBJ databases">
        <title>Dfirmibasis_genome.</title>
        <authorList>
            <person name="Edelbroek B."/>
            <person name="Kjellin J."/>
            <person name="Jerlstrom-Hultqvist J."/>
            <person name="Soderbom F."/>
        </authorList>
    </citation>
    <scope>NUCLEOTIDE SEQUENCE [LARGE SCALE GENOMIC DNA]</scope>
    <source>
        <strain evidence="3 4">TNS-C-14</strain>
    </source>
</reference>
<feature type="region of interest" description="Disordered" evidence="1">
    <location>
        <begin position="180"/>
        <end position="214"/>
    </location>
</feature>
<comment type="caution">
    <text evidence="3">The sequence shown here is derived from an EMBL/GenBank/DDBJ whole genome shotgun (WGS) entry which is preliminary data.</text>
</comment>
<feature type="signal peptide" evidence="2">
    <location>
        <begin position="1"/>
        <end position="21"/>
    </location>
</feature>
<feature type="region of interest" description="Disordered" evidence="1">
    <location>
        <begin position="245"/>
        <end position="322"/>
    </location>
</feature>
<keyword evidence="4" id="KW-1185">Reference proteome</keyword>